<organism evidence="2 3">
    <name type="scientific">Paragemmobacter straminiformis</name>
    <dbReference type="NCBI Taxonomy" id="2045119"/>
    <lineage>
        <taxon>Bacteria</taxon>
        <taxon>Pseudomonadati</taxon>
        <taxon>Pseudomonadota</taxon>
        <taxon>Alphaproteobacteria</taxon>
        <taxon>Rhodobacterales</taxon>
        <taxon>Paracoccaceae</taxon>
        <taxon>Paragemmobacter</taxon>
    </lineage>
</organism>
<keyword evidence="1" id="KW-0812">Transmembrane</keyword>
<protein>
    <submittedName>
        <fullName evidence="2">Uncharacterized protein</fullName>
    </submittedName>
</protein>
<sequence length="53" mass="5686">MDDVMDDFPANDRAIAAVSQVECVEGPGLGVWLLPLVLAGACMWIALIVMLVR</sequence>
<keyword evidence="3" id="KW-1185">Reference proteome</keyword>
<proteinExistence type="predicted"/>
<evidence type="ECO:0000256" key="1">
    <source>
        <dbReference type="SAM" id="Phobius"/>
    </source>
</evidence>
<accession>A0A842I6S1</accession>
<gene>
    <name evidence="2" type="ORF">H7F16_06255</name>
</gene>
<evidence type="ECO:0000313" key="3">
    <source>
        <dbReference type="Proteomes" id="UP000555411"/>
    </source>
</evidence>
<keyword evidence="1" id="KW-0472">Membrane</keyword>
<comment type="caution">
    <text evidence="2">The sequence shown here is derived from an EMBL/GenBank/DDBJ whole genome shotgun (WGS) entry which is preliminary data.</text>
</comment>
<reference evidence="2 3" key="1">
    <citation type="journal article" date="2017" name="Int. J. Syst. Evol. Microbiol.">
        <title>Gemmobacter straminiformis sp. nov., isolated from an artificial fountain.</title>
        <authorList>
            <person name="Kang J.Y."/>
            <person name="Kim M.J."/>
            <person name="Chun J."/>
            <person name="Son K.P."/>
            <person name="Jahng K.Y."/>
        </authorList>
    </citation>
    <scope>NUCLEOTIDE SEQUENCE [LARGE SCALE GENOMIC DNA]</scope>
    <source>
        <strain evidence="2 3">CAM-8</strain>
    </source>
</reference>
<keyword evidence="1" id="KW-1133">Transmembrane helix</keyword>
<dbReference type="EMBL" id="JACLQD010000002">
    <property type="protein sequence ID" value="MBC2835103.1"/>
    <property type="molecule type" value="Genomic_DNA"/>
</dbReference>
<feature type="transmembrane region" description="Helical" evidence="1">
    <location>
        <begin position="29"/>
        <end position="52"/>
    </location>
</feature>
<dbReference type="AlphaFoldDB" id="A0A842I6S1"/>
<evidence type="ECO:0000313" key="2">
    <source>
        <dbReference type="EMBL" id="MBC2835103.1"/>
    </source>
</evidence>
<dbReference type="RefSeq" id="WP_185796734.1">
    <property type="nucleotide sequence ID" value="NZ_JACLQD010000002.1"/>
</dbReference>
<name>A0A842I6S1_9RHOB</name>
<dbReference type="Proteomes" id="UP000555411">
    <property type="component" value="Unassembled WGS sequence"/>
</dbReference>